<evidence type="ECO:0000313" key="2">
    <source>
        <dbReference type="EMBL" id="CAF0866893.1"/>
    </source>
</evidence>
<evidence type="ECO:0000313" key="4">
    <source>
        <dbReference type="Proteomes" id="UP000677228"/>
    </source>
</evidence>
<reference evidence="2" key="1">
    <citation type="submission" date="2021-02" db="EMBL/GenBank/DDBJ databases">
        <authorList>
            <person name="Nowell W R."/>
        </authorList>
    </citation>
    <scope>NUCLEOTIDE SEQUENCE</scope>
</reference>
<dbReference type="PANTHER" id="PTHR24559">
    <property type="entry name" value="TRANSPOSON TY3-I GAG-POL POLYPROTEIN"/>
    <property type="match status" value="1"/>
</dbReference>
<dbReference type="CDD" id="cd00303">
    <property type="entry name" value="retropepsin_like"/>
    <property type="match status" value="1"/>
</dbReference>
<dbReference type="Proteomes" id="UP000677228">
    <property type="component" value="Unassembled WGS sequence"/>
</dbReference>
<comment type="caution">
    <text evidence="2">The sequence shown here is derived from an EMBL/GenBank/DDBJ whole genome shotgun (WGS) entry which is preliminary data.</text>
</comment>
<dbReference type="Proteomes" id="UP000682733">
    <property type="component" value="Unassembled WGS sequence"/>
</dbReference>
<dbReference type="SUPFAM" id="SSF56672">
    <property type="entry name" value="DNA/RNA polymerases"/>
    <property type="match status" value="1"/>
</dbReference>
<evidence type="ECO:0000259" key="1">
    <source>
        <dbReference type="Pfam" id="PF03732"/>
    </source>
</evidence>
<proteinExistence type="predicted"/>
<feature type="domain" description="Retrotransposon gag" evidence="1">
    <location>
        <begin position="552"/>
        <end position="640"/>
    </location>
</feature>
<dbReference type="PROSITE" id="PS00141">
    <property type="entry name" value="ASP_PROTEASE"/>
    <property type="match status" value="1"/>
</dbReference>
<dbReference type="InterPro" id="IPR043502">
    <property type="entry name" value="DNA/RNA_pol_sf"/>
</dbReference>
<dbReference type="InterPro" id="IPR005162">
    <property type="entry name" value="Retrotrans_gag_dom"/>
</dbReference>
<organism evidence="2 4">
    <name type="scientific">Didymodactylos carnosus</name>
    <dbReference type="NCBI Taxonomy" id="1234261"/>
    <lineage>
        <taxon>Eukaryota</taxon>
        <taxon>Metazoa</taxon>
        <taxon>Spiralia</taxon>
        <taxon>Gnathifera</taxon>
        <taxon>Rotifera</taxon>
        <taxon>Eurotatoria</taxon>
        <taxon>Bdelloidea</taxon>
        <taxon>Philodinida</taxon>
        <taxon>Philodinidae</taxon>
        <taxon>Didymodactylos</taxon>
    </lineage>
</organism>
<dbReference type="InterPro" id="IPR001969">
    <property type="entry name" value="Aspartic_peptidase_AS"/>
</dbReference>
<dbReference type="EMBL" id="CAJOBA010002596">
    <property type="protein sequence ID" value="CAF3651713.1"/>
    <property type="molecule type" value="Genomic_DNA"/>
</dbReference>
<dbReference type="EMBL" id="CAJNOK010002595">
    <property type="protein sequence ID" value="CAF0866893.1"/>
    <property type="molecule type" value="Genomic_DNA"/>
</dbReference>
<protein>
    <recommendedName>
        <fullName evidence="1">Retrotransposon gag domain-containing protein</fullName>
    </recommendedName>
</protein>
<evidence type="ECO:0000313" key="3">
    <source>
        <dbReference type="EMBL" id="CAF3651713.1"/>
    </source>
</evidence>
<accession>A0A8S2DD49</accession>
<dbReference type="GO" id="GO:0006508">
    <property type="term" value="P:proteolysis"/>
    <property type="evidence" value="ECO:0007669"/>
    <property type="project" value="InterPro"/>
</dbReference>
<dbReference type="Pfam" id="PF03732">
    <property type="entry name" value="Retrotrans_gag"/>
    <property type="match status" value="1"/>
</dbReference>
<sequence>MNTHSHNLRSRSQQDLFELSTKSLRISLSISSTTKSARQQPTLKKNAEPRGTLVAEIEQAPILDIEIRTIMNSEELSKTVKQDLLFHSPDKLNRVNLEQQSRSSLLVMNDKEHQRHDECQLEKEAVVTDSILNDGLQENGDQKLSNGIDNSNEQIDSPITTVLDNDKTELTDIPHGTHETLTSIYLRDHLGLSEISMFDENSKLHVKDWLSAQRLGGLFKEWYYDNIDVIDSWTTFKELLIQQCVLRTAGVTVVTTQQSLNSETKKYSSFEFDHALEQQRTVTGNNQSHVTPSDEITSPLVSGQYLTRQHISSSHPTIKSKAMQQYSDPMLTKNLTPQQQQSSDNPVMETKINNNKTTSLDINKIAQNVCKFSDVQGFVDAWKWLSEVNNIFDGLQFNSIQKQQMVDKILSGSVLRWYRNNSERMKDWNMFTNEFVHRYVLQQPRDQRDKLMEKELLNSQSDIKLPAQKKQQQSSDDLGAFGIRPTFVSMNHSHPTNVGAGQHAVTIPPSQQVMINASNPLHDMKDFVKPFYGSSKENAKTWLDDVIHYFDVSQLSGQAFEWWKLQNKNLVDWTSFKKELIQKFPPPLEQANEDLIRQQRKQGVDEPILDYYYAMMHLCDKYDVNMSSKDKANKLIDGLKMTLYEQVIKENIRMILTPAELLTRLQQMEYAQIAIDTRRNQLQYDVVDKIITMLPLIRNSYSSQPTYEQRQLSASSYHYNNRPQYSNSNQWQQEPHMSNRSHIITRSQPASVSVPLNESYYNQNRDTQFYGPNSQQIQRRQSSNQWSNNNCYTPDGSASALALIKPSPLTFITAPVNGIRIKCMLDTGATNTFINKSILDKLRHKPIRKVMNSFILADGGTRIKINGAVEIYIKIGYITTKITALVSSTLCVTVHMNKSTASIKMDDDTVKHAFAVRAASSIILEPQCERIIKVFMPVSIAKAALFQPKKTFQEEKLVVMPHALLSIENYTSYITIANPTDKRCLIPYNTRLGVVSIQTAELRCYGINPETSMNRDNTSDVMPRQLNDPEPQYMHQLNVGSCFSISTATIPQHLKDVFKQMVEHIEDQEEKHEVTTMLHKYYKIFDITKLNISNLKAPPMINTGDNPPISSRAYRTDQHRGQLISRTVNKMVQAGQVKRSYSSWSSPVLLVKKKDDTFRFVIDYRRLNEITAKDCYPLPDI</sequence>
<dbReference type="AlphaFoldDB" id="A0A8S2DD49"/>
<dbReference type="SUPFAM" id="SSF50630">
    <property type="entry name" value="Acid proteases"/>
    <property type="match status" value="1"/>
</dbReference>
<dbReference type="Gene3D" id="2.40.70.10">
    <property type="entry name" value="Acid Proteases"/>
    <property type="match status" value="1"/>
</dbReference>
<name>A0A8S2DD49_9BILA</name>
<dbReference type="PANTHER" id="PTHR24559:SF454">
    <property type="entry name" value="RIBONUCLEASE H"/>
    <property type="match status" value="1"/>
</dbReference>
<dbReference type="GO" id="GO:0004190">
    <property type="term" value="F:aspartic-type endopeptidase activity"/>
    <property type="evidence" value="ECO:0007669"/>
    <property type="project" value="InterPro"/>
</dbReference>
<dbReference type="InterPro" id="IPR053134">
    <property type="entry name" value="RNA-dir_DNA_polymerase"/>
</dbReference>
<gene>
    <name evidence="2" type="ORF">OVA965_LOCUS7924</name>
    <name evidence="3" type="ORF">TMI583_LOCUS7920</name>
</gene>
<dbReference type="InterPro" id="IPR021109">
    <property type="entry name" value="Peptidase_aspartic_dom_sf"/>
</dbReference>
<dbReference type="Gene3D" id="3.10.10.10">
    <property type="entry name" value="HIV Type 1 Reverse Transcriptase, subunit A, domain 1"/>
    <property type="match status" value="1"/>
</dbReference>